<dbReference type="InterPro" id="IPR009019">
    <property type="entry name" value="KH_sf_prok-type"/>
</dbReference>
<dbReference type="Pfam" id="PF13083">
    <property type="entry name" value="KH_KhpA-B"/>
    <property type="match status" value="1"/>
</dbReference>
<dbReference type="CDD" id="cd02644">
    <property type="entry name" value="R3H_jag"/>
    <property type="match status" value="1"/>
</dbReference>
<dbReference type="RefSeq" id="WP_307229360.1">
    <property type="nucleotide sequence ID" value="NZ_JAUSTT010000011.1"/>
</dbReference>
<dbReference type="InterPro" id="IPR034079">
    <property type="entry name" value="R3H_KhpB"/>
</dbReference>
<name>A0ABT9WTT8_9BACI</name>
<dbReference type="Pfam" id="PF01424">
    <property type="entry name" value="R3H"/>
    <property type="match status" value="1"/>
</dbReference>
<dbReference type="InterPro" id="IPR038247">
    <property type="entry name" value="Jag_N_dom_sf"/>
</dbReference>
<evidence type="ECO:0000256" key="2">
    <source>
        <dbReference type="ARBA" id="ARBA00022884"/>
    </source>
</evidence>
<comment type="subunit">
    <text evidence="6">Forms a complex with KhpA.</text>
</comment>
<feature type="domain" description="R3H" evidence="7">
    <location>
        <begin position="140"/>
        <end position="205"/>
    </location>
</feature>
<keyword evidence="3 6" id="KW-0133">Cell shape</keyword>
<evidence type="ECO:0000256" key="1">
    <source>
        <dbReference type="ARBA" id="ARBA00022490"/>
    </source>
</evidence>
<comment type="similarity">
    <text evidence="6">Belongs to the KhpB RNA-binding protein family.</text>
</comment>
<dbReference type="PANTHER" id="PTHR35800:SF1">
    <property type="entry name" value="RNA-BINDING PROTEIN KHPB"/>
    <property type="match status" value="1"/>
</dbReference>
<dbReference type="PANTHER" id="PTHR35800">
    <property type="entry name" value="PROTEIN JAG"/>
    <property type="match status" value="1"/>
</dbReference>
<accession>A0ABT9WTT8</accession>
<sequence length="205" mass="23054">MKEVTAKGQTVEEAVNSALAQLQTSREQVDIEVIDEGKRGLLGIFGNRSAIVNVKIKADPIKEAKLFLLDVMDKMGIQASIQTVQEGRIVEFKISGDKLGLMIGKRGQTLNSLQYLTQLAANRHAEHFLTFILNPEGYRERREATLKQLAERLADKAIYTKTAVRLEPMPSFERKIIHTVLAENEQIETISEGEEPHRYLVIKPS</sequence>
<proteinExistence type="inferred from homology"/>
<dbReference type="HAMAP" id="MF_00867">
    <property type="entry name" value="KhpB"/>
    <property type="match status" value="1"/>
</dbReference>
<dbReference type="EMBL" id="JAUSTT010000011">
    <property type="protein sequence ID" value="MDQ0176312.1"/>
    <property type="molecule type" value="Genomic_DNA"/>
</dbReference>
<keyword evidence="5 6" id="KW-0961">Cell wall biogenesis/degradation</keyword>
<evidence type="ECO:0000256" key="3">
    <source>
        <dbReference type="ARBA" id="ARBA00022960"/>
    </source>
</evidence>
<dbReference type="Proteomes" id="UP001223586">
    <property type="component" value="Unassembled WGS sequence"/>
</dbReference>
<gene>
    <name evidence="6" type="primary">khpB</name>
    <name evidence="6" type="synonym">eloR</name>
    <name evidence="8" type="ORF">J2S08_002149</name>
</gene>
<organism evidence="8 9">
    <name type="scientific">Bacillus chungangensis</name>
    <dbReference type="NCBI Taxonomy" id="587633"/>
    <lineage>
        <taxon>Bacteria</taxon>
        <taxon>Bacillati</taxon>
        <taxon>Bacillota</taxon>
        <taxon>Bacilli</taxon>
        <taxon>Bacillales</taxon>
        <taxon>Bacillaceae</taxon>
        <taxon>Bacillus</taxon>
    </lineage>
</organism>
<evidence type="ECO:0000259" key="7">
    <source>
        <dbReference type="PROSITE" id="PS51061"/>
    </source>
</evidence>
<evidence type="ECO:0000313" key="8">
    <source>
        <dbReference type="EMBL" id="MDQ0176312.1"/>
    </source>
</evidence>
<dbReference type="InterPro" id="IPR001374">
    <property type="entry name" value="R3H_dom"/>
</dbReference>
<dbReference type="InterPro" id="IPR036867">
    <property type="entry name" value="R3H_dom_sf"/>
</dbReference>
<protein>
    <recommendedName>
        <fullName evidence="6">RNA-binding protein KhpB</fullName>
    </recommendedName>
    <alternativeName>
        <fullName evidence="6">RNA-binding protein EloR</fullName>
    </alternativeName>
</protein>
<dbReference type="InterPro" id="IPR015946">
    <property type="entry name" value="KH_dom-like_a/b"/>
</dbReference>
<dbReference type="SUPFAM" id="SSF54814">
    <property type="entry name" value="Prokaryotic type KH domain (KH-domain type II)"/>
    <property type="match status" value="1"/>
</dbReference>
<keyword evidence="1 6" id="KW-0963">Cytoplasm</keyword>
<dbReference type="InterPro" id="IPR038008">
    <property type="entry name" value="Jag_KH"/>
</dbReference>
<evidence type="ECO:0000256" key="4">
    <source>
        <dbReference type="ARBA" id="ARBA00023186"/>
    </source>
</evidence>
<dbReference type="Gene3D" id="3.30.1370.50">
    <property type="entry name" value="R3H-like domain"/>
    <property type="match status" value="1"/>
</dbReference>
<dbReference type="InterPro" id="IPR039247">
    <property type="entry name" value="KhpB"/>
</dbReference>
<dbReference type="Gene3D" id="3.30.300.20">
    <property type="match status" value="1"/>
</dbReference>
<reference evidence="8 9" key="1">
    <citation type="submission" date="2023-07" db="EMBL/GenBank/DDBJ databases">
        <title>Genomic Encyclopedia of Type Strains, Phase IV (KMG-IV): sequencing the most valuable type-strain genomes for metagenomic binning, comparative biology and taxonomic classification.</title>
        <authorList>
            <person name="Goeker M."/>
        </authorList>
    </citation>
    <scope>NUCLEOTIDE SEQUENCE [LARGE SCALE GENOMIC DNA]</scope>
    <source>
        <strain evidence="8 9">DSM 23837</strain>
    </source>
</reference>
<keyword evidence="4 6" id="KW-0143">Chaperone</keyword>
<dbReference type="Pfam" id="PF14804">
    <property type="entry name" value="Jag_N"/>
    <property type="match status" value="1"/>
</dbReference>
<dbReference type="SMART" id="SM01245">
    <property type="entry name" value="Jag_N"/>
    <property type="match status" value="1"/>
</dbReference>
<dbReference type="InterPro" id="IPR032782">
    <property type="entry name" value="KhpB_N"/>
</dbReference>
<keyword evidence="2 6" id="KW-0694">RNA-binding</keyword>
<comment type="caution">
    <text evidence="8">The sequence shown here is derived from an EMBL/GenBank/DDBJ whole genome shotgun (WGS) entry which is preliminary data.</text>
</comment>
<keyword evidence="9" id="KW-1185">Reference proteome</keyword>
<comment type="subcellular location">
    <subcellularLocation>
        <location evidence="6">Cytoplasm</location>
    </subcellularLocation>
</comment>
<dbReference type="Gene3D" id="3.30.30.80">
    <property type="entry name" value="probable RNA-binding protein from clostridium symbiosum atcc 14940"/>
    <property type="match status" value="1"/>
</dbReference>
<dbReference type="NCBIfam" id="NF041568">
    <property type="entry name" value="Jag_EloR"/>
    <property type="match status" value="1"/>
</dbReference>
<evidence type="ECO:0000256" key="5">
    <source>
        <dbReference type="ARBA" id="ARBA00023316"/>
    </source>
</evidence>
<dbReference type="SUPFAM" id="SSF82708">
    <property type="entry name" value="R3H domain"/>
    <property type="match status" value="1"/>
</dbReference>
<dbReference type="CDD" id="cd02414">
    <property type="entry name" value="KH-II_Jag"/>
    <property type="match status" value="1"/>
</dbReference>
<comment type="domain">
    <text evidence="6">Has an N-terminal Jag-N domain and 2 RNA-binding domains (KH and R3H).</text>
</comment>
<evidence type="ECO:0000256" key="6">
    <source>
        <dbReference type="HAMAP-Rule" id="MF_00867"/>
    </source>
</evidence>
<feature type="region of interest" description="Jag_N domain" evidence="6">
    <location>
        <begin position="5"/>
        <end position="55"/>
    </location>
</feature>
<evidence type="ECO:0000313" key="9">
    <source>
        <dbReference type="Proteomes" id="UP001223586"/>
    </source>
</evidence>
<dbReference type="SMART" id="SM00393">
    <property type="entry name" value="R3H"/>
    <property type="match status" value="1"/>
</dbReference>
<dbReference type="PROSITE" id="PS51061">
    <property type="entry name" value="R3H"/>
    <property type="match status" value="1"/>
</dbReference>
<comment type="function">
    <text evidence="6">A probable RNA chaperone. Forms a complex with KhpA which binds to cellular RNA and controls its expression. Plays a role in peptidoglycan (PG) homeostasis and cell length regulation.</text>
</comment>